<dbReference type="Pfam" id="PF12833">
    <property type="entry name" value="HTH_18"/>
    <property type="match status" value="1"/>
</dbReference>
<reference evidence="4" key="1">
    <citation type="submission" date="2016-01" db="EMBL/GenBank/DDBJ databases">
        <authorList>
            <person name="Peeters C."/>
        </authorList>
    </citation>
    <scope>NUCLEOTIDE SEQUENCE [LARGE SCALE GENOMIC DNA]</scope>
    <source>
        <strain evidence="4">LMG 22940</strain>
    </source>
</reference>
<comment type="caution">
    <text evidence="4">The sequence shown here is derived from an EMBL/GenBank/DDBJ whole genome shotgun (WGS) entry which is preliminary data.</text>
</comment>
<evidence type="ECO:0000259" key="3">
    <source>
        <dbReference type="PROSITE" id="PS01124"/>
    </source>
</evidence>
<dbReference type="GO" id="GO:0043565">
    <property type="term" value="F:sequence-specific DNA binding"/>
    <property type="evidence" value="ECO:0007669"/>
    <property type="project" value="InterPro"/>
</dbReference>
<dbReference type="CDD" id="cd03137">
    <property type="entry name" value="GATase1_AraC_1"/>
    <property type="match status" value="1"/>
</dbReference>
<dbReference type="InterPro" id="IPR009057">
    <property type="entry name" value="Homeodomain-like_sf"/>
</dbReference>
<keyword evidence="1" id="KW-0805">Transcription regulation</keyword>
<dbReference type="InterPro" id="IPR018060">
    <property type="entry name" value="HTH_AraC"/>
</dbReference>
<dbReference type="EMBL" id="FCON02000006">
    <property type="protein sequence ID" value="SAL21371.1"/>
    <property type="molecule type" value="Genomic_DNA"/>
</dbReference>
<dbReference type="PANTHER" id="PTHR43130">
    <property type="entry name" value="ARAC-FAMILY TRANSCRIPTIONAL REGULATOR"/>
    <property type="match status" value="1"/>
</dbReference>
<dbReference type="SUPFAM" id="SSF52317">
    <property type="entry name" value="Class I glutamine amidotransferase-like"/>
    <property type="match status" value="1"/>
</dbReference>
<evidence type="ECO:0000313" key="4">
    <source>
        <dbReference type="EMBL" id="SAL21371.1"/>
    </source>
</evidence>
<dbReference type="SUPFAM" id="SSF46689">
    <property type="entry name" value="Homeodomain-like"/>
    <property type="match status" value="2"/>
</dbReference>
<evidence type="ECO:0000256" key="1">
    <source>
        <dbReference type="ARBA" id="ARBA00023015"/>
    </source>
</evidence>
<dbReference type="Gene3D" id="3.40.50.880">
    <property type="match status" value="1"/>
</dbReference>
<organism evidence="4 5">
    <name type="scientific">Caballeronia choica</name>
    <dbReference type="NCBI Taxonomy" id="326476"/>
    <lineage>
        <taxon>Bacteria</taxon>
        <taxon>Pseudomonadati</taxon>
        <taxon>Pseudomonadota</taxon>
        <taxon>Betaproteobacteria</taxon>
        <taxon>Burkholderiales</taxon>
        <taxon>Burkholderiaceae</taxon>
        <taxon>Caballeronia</taxon>
    </lineage>
</organism>
<dbReference type="AlphaFoldDB" id="A0A158FP13"/>
<gene>
    <name evidence="4" type="ORF">AWB68_00814</name>
</gene>
<feature type="domain" description="HTH araC/xylS-type" evidence="3">
    <location>
        <begin position="208"/>
        <end position="306"/>
    </location>
</feature>
<evidence type="ECO:0000313" key="5">
    <source>
        <dbReference type="Proteomes" id="UP000054770"/>
    </source>
</evidence>
<dbReference type="Pfam" id="PF01965">
    <property type="entry name" value="DJ-1_PfpI"/>
    <property type="match status" value="1"/>
</dbReference>
<proteinExistence type="predicted"/>
<keyword evidence="2" id="KW-0804">Transcription</keyword>
<evidence type="ECO:0000256" key="2">
    <source>
        <dbReference type="ARBA" id="ARBA00023163"/>
    </source>
</evidence>
<keyword evidence="5" id="KW-1185">Reference proteome</keyword>
<dbReference type="Gene3D" id="1.10.10.60">
    <property type="entry name" value="Homeodomain-like"/>
    <property type="match status" value="1"/>
</dbReference>
<protein>
    <submittedName>
        <fullName evidence="4">Transcriptional regulator</fullName>
    </submittedName>
</protein>
<sequence>MIGVLVYPDFQLLDASGPISVFETAARLLSTRIPITVMSEGSDSIRSSAGIELRTQGFDDRITTLFVTGGVGVIAASKCERTIKFIQAVAGRGCRVVSVCSGTYLLAEAGLLNGLRATTHWRRSRHFSEQYPDVKLEPDRVFIQDGQIWTSAGVSAGIDIALAIIADDYGEDLAREIAQELVIYYRRSGGQSQFSELLKLNSPTGRFRPLLRWIRQNLNMDLTVEVLAAQANMSQRHFTRAFLSETGETPAKVVERLRLEVASERIRGSREPIELVAYATGFGDPERMRRAFMRVFGRPPQSLRERLSVSR</sequence>
<dbReference type="InterPro" id="IPR029062">
    <property type="entry name" value="Class_I_gatase-like"/>
</dbReference>
<dbReference type="GO" id="GO:0003700">
    <property type="term" value="F:DNA-binding transcription factor activity"/>
    <property type="evidence" value="ECO:0007669"/>
    <property type="project" value="InterPro"/>
</dbReference>
<dbReference type="RefSeq" id="WP_087643176.1">
    <property type="nucleotide sequence ID" value="NZ_FCON02000006.1"/>
</dbReference>
<dbReference type="OrthoDB" id="9177852at2"/>
<dbReference type="InterPro" id="IPR002818">
    <property type="entry name" value="DJ-1/PfpI"/>
</dbReference>
<dbReference type="SMART" id="SM00342">
    <property type="entry name" value="HTH_ARAC"/>
    <property type="match status" value="1"/>
</dbReference>
<dbReference type="Proteomes" id="UP000054770">
    <property type="component" value="Unassembled WGS sequence"/>
</dbReference>
<dbReference type="PROSITE" id="PS01124">
    <property type="entry name" value="HTH_ARAC_FAMILY_2"/>
    <property type="match status" value="1"/>
</dbReference>
<accession>A0A158FP13</accession>
<dbReference type="InterPro" id="IPR052158">
    <property type="entry name" value="INH-QAR"/>
</dbReference>
<name>A0A158FP13_9BURK</name>
<dbReference type="PANTHER" id="PTHR43130:SF3">
    <property type="entry name" value="HTH-TYPE TRANSCRIPTIONAL REGULATOR RV1931C"/>
    <property type="match status" value="1"/>
</dbReference>